<dbReference type="AlphaFoldDB" id="A0A1Y6BVZ6"/>
<reference evidence="2 3" key="1">
    <citation type="submission" date="2017-04" db="EMBL/GenBank/DDBJ databases">
        <authorList>
            <person name="Afonso C.L."/>
            <person name="Miller P.J."/>
            <person name="Scott M.A."/>
            <person name="Spackman E."/>
            <person name="Goraichik I."/>
            <person name="Dimitrov K.M."/>
            <person name="Suarez D.L."/>
            <person name="Swayne D.E."/>
        </authorList>
    </citation>
    <scope>NUCLEOTIDE SEQUENCE [LARGE SCALE GENOMIC DNA]</scope>
    <source>
        <strain evidence="2 3">USBA 355</strain>
    </source>
</reference>
<keyword evidence="1" id="KW-0472">Membrane</keyword>
<keyword evidence="1" id="KW-1133">Transmembrane helix</keyword>
<evidence type="ECO:0000256" key="1">
    <source>
        <dbReference type="SAM" id="Phobius"/>
    </source>
</evidence>
<accession>A0A1Y6BVZ6</accession>
<name>A0A1Y6BVZ6_9PROT</name>
<gene>
    <name evidence="2" type="ORF">SAMN05428998_110124</name>
</gene>
<proteinExistence type="predicted"/>
<feature type="transmembrane region" description="Helical" evidence="1">
    <location>
        <begin position="24"/>
        <end position="42"/>
    </location>
</feature>
<organism evidence="2 3">
    <name type="scientific">Tistlia consotensis USBA 355</name>
    <dbReference type="NCBI Taxonomy" id="560819"/>
    <lineage>
        <taxon>Bacteria</taxon>
        <taxon>Pseudomonadati</taxon>
        <taxon>Pseudomonadota</taxon>
        <taxon>Alphaproteobacteria</taxon>
        <taxon>Rhodospirillales</taxon>
        <taxon>Rhodovibrionaceae</taxon>
        <taxon>Tistlia</taxon>
    </lineage>
</organism>
<dbReference type="STRING" id="560819.SAMN05428998_110124"/>
<dbReference type="RefSeq" id="WP_085123339.1">
    <property type="nucleotide sequence ID" value="NZ_FWZX01000010.1"/>
</dbReference>
<evidence type="ECO:0000313" key="2">
    <source>
        <dbReference type="EMBL" id="SMF30661.1"/>
    </source>
</evidence>
<keyword evidence="3" id="KW-1185">Reference proteome</keyword>
<protein>
    <submittedName>
        <fullName evidence="2">Uncharacterized protein</fullName>
    </submittedName>
</protein>
<evidence type="ECO:0000313" key="3">
    <source>
        <dbReference type="Proteomes" id="UP000192917"/>
    </source>
</evidence>
<keyword evidence="1" id="KW-0812">Transmembrane</keyword>
<dbReference type="EMBL" id="FWZX01000010">
    <property type="protein sequence ID" value="SMF30661.1"/>
    <property type="molecule type" value="Genomic_DNA"/>
</dbReference>
<sequence length="73" mass="7674">MLSTALDSARLFFTGRLFRDNAKVMRQLVLGAAAGALVVIVVGQVAPFWAAAAAGGAVSGFLQPFLFKDLKYA</sequence>
<dbReference type="Proteomes" id="UP000192917">
    <property type="component" value="Unassembled WGS sequence"/>
</dbReference>